<dbReference type="InterPro" id="IPR016187">
    <property type="entry name" value="CTDL_fold"/>
</dbReference>
<dbReference type="Proteomes" id="UP000265020">
    <property type="component" value="Unassembled WGS sequence"/>
</dbReference>
<sequence length="177" mass="19922">FAPYGTVGFIALFSEVSPSGYIFTSDSKMYWCFLLGLALVVVSPLNGSVLELQQNACPNFWYSFKGRCYKYVGRQMTWADAELHCLSEGGNLVSIHSLEEHNFVNFMIKSFDPSQTFTWIGLSDIHKEGSWMWSDGSKVDFRYWDAGQPDNAGGNEHCGVCGKSIQSEERILQQLLC</sequence>
<dbReference type="SUPFAM" id="SSF56436">
    <property type="entry name" value="C-type lectin-like"/>
    <property type="match status" value="1"/>
</dbReference>
<dbReference type="AlphaFoldDB" id="A0A3Q2FQE6"/>
<dbReference type="PROSITE" id="PS50041">
    <property type="entry name" value="C_TYPE_LECTIN_2"/>
    <property type="match status" value="1"/>
</dbReference>
<dbReference type="InterPro" id="IPR001304">
    <property type="entry name" value="C-type_lectin-like"/>
</dbReference>
<evidence type="ECO:0000313" key="2">
    <source>
        <dbReference type="Ensembl" id="ENSCVAP00000007950.1"/>
    </source>
</evidence>
<dbReference type="PRINTS" id="PR01504">
    <property type="entry name" value="PNCREATITSAP"/>
</dbReference>
<organism evidence="2 3">
    <name type="scientific">Cyprinodon variegatus</name>
    <name type="common">Sheepshead minnow</name>
    <dbReference type="NCBI Taxonomy" id="28743"/>
    <lineage>
        <taxon>Eukaryota</taxon>
        <taxon>Metazoa</taxon>
        <taxon>Chordata</taxon>
        <taxon>Craniata</taxon>
        <taxon>Vertebrata</taxon>
        <taxon>Euteleostomi</taxon>
        <taxon>Actinopterygii</taxon>
        <taxon>Neopterygii</taxon>
        <taxon>Teleostei</taxon>
        <taxon>Neoteleostei</taxon>
        <taxon>Acanthomorphata</taxon>
        <taxon>Ovalentaria</taxon>
        <taxon>Atherinomorphae</taxon>
        <taxon>Cyprinodontiformes</taxon>
        <taxon>Cyprinodontidae</taxon>
        <taxon>Cyprinodon</taxon>
    </lineage>
</organism>
<evidence type="ECO:0000313" key="3">
    <source>
        <dbReference type="Proteomes" id="UP000265020"/>
    </source>
</evidence>
<dbReference type="Gene3D" id="3.10.100.10">
    <property type="entry name" value="Mannose-Binding Protein A, subunit A"/>
    <property type="match status" value="1"/>
</dbReference>
<proteinExistence type="predicted"/>
<dbReference type="InterPro" id="IPR016186">
    <property type="entry name" value="C-type_lectin-like/link_sf"/>
</dbReference>
<accession>A0A3Q2FQE6</accession>
<dbReference type="InterPro" id="IPR050111">
    <property type="entry name" value="C-type_lectin/snaclec_domain"/>
</dbReference>
<keyword evidence="3" id="KW-1185">Reference proteome</keyword>
<name>A0A3Q2FQE6_CYPVA</name>
<dbReference type="SMART" id="SM00034">
    <property type="entry name" value="CLECT"/>
    <property type="match status" value="1"/>
</dbReference>
<dbReference type="Ensembl" id="ENSCVAT00000002442.1">
    <property type="protein sequence ID" value="ENSCVAP00000007950.1"/>
    <property type="gene ID" value="ENSCVAG00000009691.1"/>
</dbReference>
<dbReference type="GeneTree" id="ENSGT00940000162818"/>
<reference evidence="2" key="2">
    <citation type="submission" date="2025-09" db="UniProtKB">
        <authorList>
            <consortium name="Ensembl"/>
        </authorList>
    </citation>
    <scope>IDENTIFICATION</scope>
</reference>
<reference evidence="2" key="1">
    <citation type="submission" date="2025-08" db="UniProtKB">
        <authorList>
            <consortium name="Ensembl"/>
        </authorList>
    </citation>
    <scope>IDENTIFICATION</scope>
</reference>
<dbReference type="Pfam" id="PF00059">
    <property type="entry name" value="Lectin_C"/>
    <property type="match status" value="1"/>
</dbReference>
<feature type="domain" description="C-type lectin" evidence="1">
    <location>
        <begin position="64"/>
        <end position="158"/>
    </location>
</feature>
<dbReference type="PANTHER" id="PTHR22803">
    <property type="entry name" value="MANNOSE, PHOSPHOLIPASE, LECTIN RECEPTOR RELATED"/>
    <property type="match status" value="1"/>
</dbReference>
<protein>
    <recommendedName>
        <fullName evidence="1">C-type lectin domain-containing protein</fullName>
    </recommendedName>
</protein>
<evidence type="ECO:0000259" key="1">
    <source>
        <dbReference type="PROSITE" id="PS50041"/>
    </source>
</evidence>